<gene>
    <name evidence="14" type="ORF">B7R21_16935</name>
</gene>
<keyword evidence="7" id="KW-0630">Potassium</keyword>
<organism evidence="14 15">
    <name type="scientific">Subtercola boreus</name>
    <dbReference type="NCBI Taxonomy" id="120213"/>
    <lineage>
        <taxon>Bacteria</taxon>
        <taxon>Bacillati</taxon>
        <taxon>Actinomycetota</taxon>
        <taxon>Actinomycetes</taxon>
        <taxon>Micrococcales</taxon>
        <taxon>Microbacteriaceae</taxon>
        <taxon>Subtercola</taxon>
    </lineage>
</organism>
<comment type="subcellular location">
    <subcellularLocation>
        <location evidence="1">Membrane</location>
        <topology evidence="1">Multi-pass membrane protein</topology>
    </subcellularLocation>
</comment>
<keyword evidence="4" id="KW-0633">Potassium transport</keyword>
<feature type="transmembrane region" description="Helical" evidence="13">
    <location>
        <begin position="140"/>
        <end position="160"/>
    </location>
</feature>
<comment type="caution">
    <text evidence="14">The sequence shown here is derived from an EMBL/GenBank/DDBJ whole genome shotgun (WGS) entry which is preliminary data.</text>
</comment>
<evidence type="ECO:0008006" key="16">
    <source>
        <dbReference type="Google" id="ProtNLM"/>
    </source>
</evidence>
<evidence type="ECO:0000256" key="6">
    <source>
        <dbReference type="ARBA" id="ARBA00022826"/>
    </source>
</evidence>
<reference evidence="14 15" key="1">
    <citation type="submission" date="2017-04" db="EMBL/GenBank/DDBJ databases">
        <title>Comparative genome analysis of Subtercola boreus.</title>
        <authorList>
            <person name="Cho Y.-J."/>
            <person name="Cho A."/>
            <person name="Kim O.-S."/>
            <person name="Lee J.-I."/>
        </authorList>
    </citation>
    <scope>NUCLEOTIDE SEQUENCE [LARGE SCALE GENOMIC DNA]</scope>
    <source>
        <strain evidence="14 15">P27444</strain>
    </source>
</reference>
<dbReference type="Pfam" id="PF06736">
    <property type="entry name" value="TMEM175"/>
    <property type="match status" value="1"/>
</dbReference>
<dbReference type="InterPro" id="IPR010617">
    <property type="entry name" value="TMEM175-like"/>
</dbReference>
<dbReference type="EMBL" id="NBXA01000032">
    <property type="protein sequence ID" value="RFA07011.1"/>
    <property type="molecule type" value="Genomic_DNA"/>
</dbReference>
<sequence length="223" mass="24354">MFRMAQPFDERNCPDMTTVISSPGEIGTNRVEAFSDGVFAIATTLLILEVAVPHAEDGQLGSMLLGLWPSYLAYALGFFTIAVMWINHHFLIGLLTRIDRPLIFLNVAVLGIVAFIPFPTAVIAEYMIEPSESNLSAASVLYGITIFLLTATFTALWAHVRRSPRLSKDFVVSKPISSRALVFCSIAAVLNLAAIGISFVFPIVALVFYTIVVILFAVGRLAR</sequence>
<keyword evidence="3" id="KW-0813">Transport</keyword>
<evidence type="ECO:0000256" key="3">
    <source>
        <dbReference type="ARBA" id="ARBA00022448"/>
    </source>
</evidence>
<accession>A0A3E0VB92</accession>
<keyword evidence="6" id="KW-0631">Potassium channel</keyword>
<dbReference type="Proteomes" id="UP000256709">
    <property type="component" value="Unassembled WGS sequence"/>
</dbReference>
<evidence type="ECO:0000256" key="4">
    <source>
        <dbReference type="ARBA" id="ARBA00022538"/>
    </source>
</evidence>
<dbReference type="GO" id="GO:0015252">
    <property type="term" value="F:proton channel activity"/>
    <property type="evidence" value="ECO:0007669"/>
    <property type="project" value="InterPro"/>
</dbReference>
<keyword evidence="10 13" id="KW-0472">Membrane</keyword>
<dbReference type="GO" id="GO:0005267">
    <property type="term" value="F:potassium channel activity"/>
    <property type="evidence" value="ECO:0007669"/>
    <property type="project" value="UniProtKB-KW"/>
</dbReference>
<evidence type="ECO:0000256" key="10">
    <source>
        <dbReference type="ARBA" id="ARBA00023136"/>
    </source>
</evidence>
<evidence type="ECO:0000256" key="7">
    <source>
        <dbReference type="ARBA" id="ARBA00022958"/>
    </source>
</evidence>
<dbReference type="PANTHER" id="PTHR31462">
    <property type="entry name" value="ENDOSOMAL/LYSOSOMAL POTASSIUM CHANNEL TMEM175"/>
    <property type="match status" value="1"/>
</dbReference>
<evidence type="ECO:0000256" key="11">
    <source>
        <dbReference type="ARBA" id="ARBA00023303"/>
    </source>
</evidence>
<evidence type="ECO:0000256" key="1">
    <source>
        <dbReference type="ARBA" id="ARBA00004141"/>
    </source>
</evidence>
<evidence type="ECO:0000313" key="14">
    <source>
        <dbReference type="EMBL" id="RFA07011.1"/>
    </source>
</evidence>
<keyword evidence="11" id="KW-0407">Ion channel</keyword>
<keyword evidence="8 13" id="KW-1133">Transmembrane helix</keyword>
<evidence type="ECO:0000256" key="2">
    <source>
        <dbReference type="ARBA" id="ARBA00006920"/>
    </source>
</evidence>
<evidence type="ECO:0000313" key="15">
    <source>
        <dbReference type="Proteomes" id="UP000256709"/>
    </source>
</evidence>
<dbReference type="AlphaFoldDB" id="A0A3E0VB92"/>
<protein>
    <recommendedName>
        <fullName evidence="16">DUF1211 domain-containing membrane protein</fullName>
    </recommendedName>
</protein>
<feature type="transmembrane region" description="Helical" evidence="13">
    <location>
        <begin position="180"/>
        <end position="197"/>
    </location>
</feature>
<evidence type="ECO:0000256" key="12">
    <source>
        <dbReference type="ARBA" id="ARBA00034430"/>
    </source>
</evidence>
<evidence type="ECO:0000256" key="9">
    <source>
        <dbReference type="ARBA" id="ARBA00023065"/>
    </source>
</evidence>
<dbReference type="PANTHER" id="PTHR31462:SF5">
    <property type="entry name" value="ENDOSOMAL_LYSOSOMAL PROTON CHANNEL TMEM175"/>
    <property type="match status" value="1"/>
</dbReference>
<keyword evidence="5 13" id="KW-0812">Transmembrane</keyword>
<feature type="transmembrane region" description="Helical" evidence="13">
    <location>
        <begin position="71"/>
        <end position="95"/>
    </location>
</feature>
<comment type="similarity">
    <text evidence="2">Belongs to the TMEM175 family.</text>
</comment>
<dbReference type="GO" id="GO:0016020">
    <property type="term" value="C:membrane"/>
    <property type="evidence" value="ECO:0007669"/>
    <property type="project" value="UniProtKB-SubCell"/>
</dbReference>
<proteinExistence type="inferred from homology"/>
<feature type="transmembrane region" description="Helical" evidence="13">
    <location>
        <begin position="203"/>
        <end position="222"/>
    </location>
</feature>
<evidence type="ECO:0000256" key="5">
    <source>
        <dbReference type="ARBA" id="ARBA00022692"/>
    </source>
</evidence>
<comment type="catalytic activity">
    <reaction evidence="12">
        <text>K(+)(in) = K(+)(out)</text>
        <dbReference type="Rhea" id="RHEA:29463"/>
        <dbReference type="ChEBI" id="CHEBI:29103"/>
    </reaction>
</comment>
<feature type="transmembrane region" description="Helical" evidence="13">
    <location>
        <begin position="102"/>
        <end position="128"/>
    </location>
</feature>
<evidence type="ECO:0000256" key="8">
    <source>
        <dbReference type="ARBA" id="ARBA00022989"/>
    </source>
</evidence>
<evidence type="ECO:0000256" key="13">
    <source>
        <dbReference type="SAM" id="Phobius"/>
    </source>
</evidence>
<keyword evidence="9" id="KW-0406">Ion transport</keyword>
<name>A0A3E0VB92_9MICO</name>